<dbReference type="RefSeq" id="WP_087506129.1">
    <property type="nucleotide sequence ID" value="NZ_BMDX01000013.1"/>
</dbReference>
<dbReference type="InterPro" id="IPR050261">
    <property type="entry name" value="FrsA_esterase"/>
</dbReference>
<protein>
    <recommendedName>
        <fullName evidence="3">Dienelactone hydrolase domain-containing protein</fullName>
    </recommendedName>
</protein>
<dbReference type="AlphaFoldDB" id="A0A8J2U6S1"/>
<dbReference type="PROSITE" id="PS00708">
    <property type="entry name" value="PRO_ENDOPEP_SER"/>
    <property type="match status" value="1"/>
</dbReference>
<feature type="domain" description="Dienelactone hydrolase" evidence="3">
    <location>
        <begin position="61"/>
        <end position="255"/>
    </location>
</feature>
<proteinExistence type="predicted"/>
<keyword evidence="2" id="KW-0732">Signal</keyword>
<dbReference type="Gene3D" id="3.40.50.1820">
    <property type="entry name" value="alpha/beta hydrolase"/>
    <property type="match status" value="1"/>
</dbReference>
<dbReference type="OrthoDB" id="9789573at2"/>
<dbReference type="SUPFAM" id="SSF53474">
    <property type="entry name" value="alpha/beta-Hydrolases"/>
    <property type="match status" value="1"/>
</dbReference>
<dbReference type="EMBL" id="BMDX01000013">
    <property type="protein sequence ID" value="GGA82650.1"/>
    <property type="molecule type" value="Genomic_DNA"/>
</dbReference>
<keyword evidence="1" id="KW-0378">Hydrolase</keyword>
<dbReference type="PANTHER" id="PTHR22946:SF9">
    <property type="entry name" value="POLYKETIDE TRANSFERASE AF380"/>
    <property type="match status" value="1"/>
</dbReference>
<dbReference type="Pfam" id="PF01738">
    <property type="entry name" value="DLH"/>
    <property type="match status" value="1"/>
</dbReference>
<keyword evidence="5" id="KW-1185">Reference proteome</keyword>
<evidence type="ECO:0000313" key="5">
    <source>
        <dbReference type="Proteomes" id="UP000619743"/>
    </source>
</evidence>
<feature type="signal peptide" evidence="2">
    <location>
        <begin position="1"/>
        <end position="21"/>
    </location>
</feature>
<feature type="chain" id="PRO_5035326171" description="Dienelactone hydrolase domain-containing protein" evidence="2">
    <location>
        <begin position="22"/>
        <end position="302"/>
    </location>
</feature>
<evidence type="ECO:0000259" key="3">
    <source>
        <dbReference type="Pfam" id="PF01738"/>
    </source>
</evidence>
<reference evidence="5" key="1">
    <citation type="journal article" date="2019" name="Int. J. Syst. Evol. Microbiol.">
        <title>The Global Catalogue of Microorganisms (GCM) 10K type strain sequencing project: providing services to taxonomists for standard genome sequencing and annotation.</title>
        <authorList>
            <consortium name="The Broad Institute Genomics Platform"/>
            <consortium name="The Broad Institute Genome Sequencing Center for Infectious Disease"/>
            <person name="Wu L."/>
            <person name="Ma J."/>
        </authorList>
    </citation>
    <scope>NUCLEOTIDE SEQUENCE [LARGE SCALE GENOMIC DNA]</scope>
    <source>
        <strain evidence="5">CGMCC 1.10130</strain>
    </source>
</reference>
<accession>A0A8J2U6S1</accession>
<organism evidence="4 5">
    <name type="scientific">Neiella marina</name>
    <dbReference type="NCBI Taxonomy" id="508461"/>
    <lineage>
        <taxon>Bacteria</taxon>
        <taxon>Pseudomonadati</taxon>
        <taxon>Pseudomonadota</taxon>
        <taxon>Gammaproteobacteria</taxon>
        <taxon>Alteromonadales</taxon>
        <taxon>Echinimonadaceae</taxon>
        <taxon>Neiella</taxon>
    </lineage>
</organism>
<dbReference type="InterPro" id="IPR002471">
    <property type="entry name" value="Pept_S9_AS"/>
</dbReference>
<sequence length="302" mass="32806">MLRSCITAILVSLCCLAPAQASWIAKEQLPHIYYVNIPIQTPIGNRTVSGQYRLPRNIDGAIPAVIILHSTGGVDSTGLYYAEALNKAGIATLELDLWTAHGVLGGSASRPDLPQQTIPDAYAALNYLASLDEIDASKIGVVGFSWGGVVSMLSATEKYNAMMNPVGARFAAHAAHYPICYLYNNPLVEAAFPEIVELGLEFDFENLTAPVLIQSGGLDDYDLPINCPLMVAGLQPDDADLVELKMYPFAYHAWDRLEPTWVVEDPFANLGQGGEVTLKASPWTAYFSRAKVVRHFQTAFAD</sequence>
<evidence type="ECO:0000256" key="2">
    <source>
        <dbReference type="SAM" id="SignalP"/>
    </source>
</evidence>
<dbReference type="GO" id="GO:0004252">
    <property type="term" value="F:serine-type endopeptidase activity"/>
    <property type="evidence" value="ECO:0007669"/>
    <property type="project" value="InterPro"/>
</dbReference>
<dbReference type="Proteomes" id="UP000619743">
    <property type="component" value="Unassembled WGS sequence"/>
</dbReference>
<dbReference type="InterPro" id="IPR029058">
    <property type="entry name" value="AB_hydrolase_fold"/>
</dbReference>
<dbReference type="GO" id="GO:0052689">
    <property type="term" value="F:carboxylic ester hydrolase activity"/>
    <property type="evidence" value="ECO:0007669"/>
    <property type="project" value="UniProtKB-ARBA"/>
</dbReference>
<evidence type="ECO:0000313" key="4">
    <source>
        <dbReference type="EMBL" id="GGA82650.1"/>
    </source>
</evidence>
<dbReference type="InterPro" id="IPR002925">
    <property type="entry name" value="Dienelactn_hydro"/>
</dbReference>
<dbReference type="PANTHER" id="PTHR22946">
    <property type="entry name" value="DIENELACTONE HYDROLASE DOMAIN-CONTAINING PROTEIN-RELATED"/>
    <property type="match status" value="1"/>
</dbReference>
<dbReference type="GO" id="GO:0006508">
    <property type="term" value="P:proteolysis"/>
    <property type="evidence" value="ECO:0007669"/>
    <property type="project" value="InterPro"/>
</dbReference>
<name>A0A8J2U6S1_9GAMM</name>
<evidence type="ECO:0000256" key="1">
    <source>
        <dbReference type="ARBA" id="ARBA00022801"/>
    </source>
</evidence>
<comment type="caution">
    <text evidence="4">The sequence shown here is derived from an EMBL/GenBank/DDBJ whole genome shotgun (WGS) entry which is preliminary data.</text>
</comment>
<gene>
    <name evidence="4" type="ORF">GCM10011369_25810</name>
</gene>